<reference evidence="1 2" key="1">
    <citation type="submission" date="2024-04" db="EMBL/GenBank/DDBJ databases">
        <title>Tritrichomonas musculus Genome.</title>
        <authorList>
            <person name="Alves-Ferreira E."/>
            <person name="Grigg M."/>
            <person name="Lorenzi H."/>
            <person name="Galac M."/>
        </authorList>
    </citation>
    <scope>NUCLEOTIDE SEQUENCE [LARGE SCALE GENOMIC DNA]</scope>
    <source>
        <strain evidence="1 2">EAF2021</strain>
    </source>
</reference>
<evidence type="ECO:0000313" key="2">
    <source>
        <dbReference type="Proteomes" id="UP001470230"/>
    </source>
</evidence>
<name>A0ABR2JTW7_9EUKA</name>
<comment type="caution">
    <text evidence="1">The sequence shown here is derived from an EMBL/GenBank/DDBJ whole genome shotgun (WGS) entry which is preliminary data.</text>
</comment>
<gene>
    <name evidence="1" type="ORF">M9Y10_044890</name>
</gene>
<dbReference type="EMBL" id="JAPFFF010000009">
    <property type="protein sequence ID" value="KAK8882248.1"/>
    <property type="molecule type" value="Genomic_DNA"/>
</dbReference>
<protein>
    <submittedName>
        <fullName evidence="1">Uncharacterized protein</fullName>
    </submittedName>
</protein>
<evidence type="ECO:0000313" key="1">
    <source>
        <dbReference type="EMBL" id="KAK8882248.1"/>
    </source>
</evidence>
<dbReference type="Proteomes" id="UP001470230">
    <property type="component" value="Unassembled WGS sequence"/>
</dbReference>
<keyword evidence="2" id="KW-1185">Reference proteome</keyword>
<proteinExistence type="predicted"/>
<accession>A0ABR2JTW7</accession>
<organism evidence="1 2">
    <name type="scientific">Tritrichomonas musculus</name>
    <dbReference type="NCBI Taxonomy" id="1915356"/>
    <lineage>
        <taxon>Eukaryota</taxon>
        <taxon>Metamonada</taxon>
        <taxon>Parabasalia</taxon>
        <taxon>Tritrichomonadida</taxon>
        <taxon>Tritrichomonadidae</taxon>
        <taxon>Tritrichomonas</taxon>
    </lineage>
</organism>
<sequence length="126" mass="14465">MEISEADHCALRMRFRQTLLNDKLVIHRLPNRLIILTFNPNYIRQCSEIEMCLNVNNQREVVAGECLCKTDRDTINIPVGGKIVDINTNTNNEIQLFQTGLTSSFLVIMQPVNFKISLPPSFQPLY</sequence>